<accession>A0A9N9NQ27</accession>
<protein>
    <submittedName>
        <fullName evidence="1">24139_t:CDS:1</fullName>
    </submittedName>
</protein>
<evidence type="ECO:0000313" key="2">
    <source>
        <dbReference type="Proteomes" id="UP000789405"/>
    </source>
</evidence>
<dbReference type="EMBL" id="CAJVPY010014718">
    <property type="protein sequence ID" value="CAG8747945.1"/>
    <property type="molecule type" value="Genomic_DNA"/>
</dbReference>
<dbReference type="Gene3D" id="3.30.56.10">
    <property type="match status" value="1"/>
</dbReference>
<comment type="caution">
    <text evidence="1">The sequence shown here is derived from an EMBL/GenBank/DDBJ whole genome shotgun (WGS) entry which is preliminary data.</text>
</comment>
<sequence>IKNREDLIEEIAKFYGYDNNSSALPILTPKKVATDTNQTYFNLI</sequence>
<dbReference type="AlphaFoldDB" id="A0A9N9NQ27"/>
<name>A0A9N9NQ27_9GLOM</name>
<dbReference type="Proteomes" id="UP000789405">
    <property type="component" value="Unassembled WGS sequence"/>
</dbReference>
<proteinExistence type="predicted"/>
<organism evidence="1 2">
    <name type="scientific">Dentiscutata erythropus</name>
    <dbReference type="NCBI Taxonomy" id="1348616"/>
    <lineage>
        <taxon>Eukaryota</taxon>
        <taxon>Fungi</taxon>
        <taxon>Fungi incertae sedis</taxon>
        <taxon>Mucoromycota</taxon>
        <taxon>Glomeromycotina</taxon>
        <taxon>Glomeromycetes</taxon>
        <taxon>Diversisporales</taxon>
        <taxon>Gigasporaceae</taxon>
        <taxon>Dentiscutata</taxon>
    </lineage>
</organism>
<keyword evidence="2" id="KW-1185">Reference proteome</keyword>
<feature type="non-terminal residue" evidence="1">
    <location>
        <position position="1"/>
    </location>
</feature>
<evidence type="ECO:0000313" key="1">
    <source>
        <dbReference type="EMBL" id="CAG8747945.1"/>
    </source>
</evidence>
<reference evidence="1" key="1">
    <citation type="submission" date="2021-06" db="EMBL/GenBank/DDBJ databases">
        <authorList>
            <person name="Kallberg Y."/>
            <person name="Tangrot J."/>
            <person name="Rosling A."/>
        </authorList>
    </citation>
    <scope>NUCLEOTIDE SEQUENCE</scope>
    <source>
        <strain evidence="1">MA453B</strain>
    </source>
</reference>
<gene>
    <name evidence="1" type="ORF">DERYTH_LOCUS16612</name>
</gene>